<dbReference type="Proteomes" id="UP000821866">
    <property type="component" value="Chromosome 10"/>
</dbReference>
<feature type="compositionally biased region" description="Low complexity" evidence="1">
    <location>
        <begin position="106"/>
        <end position="115"/>
    </location>
</feature>
<gene>
    <name evidence="2" type="ORF">HPB51_020686</name>
</gene>
<proteinExistence type="predicted"/>
<evidence type="ECO:0000313" key="2">
    <source>
        <dbReference type="EMBL" id="KAH8038036.1"/>
    </source>
</evidence>
<reference evidence="2" key="2">
    <citation type="submission" date="2021-09" db="EMBL/GenBank/DDBJ databases">
        <authorList>
            <person name="Jia N."/>
            <person name="Wang J."/>
            <person name="Shi W."/>
            <person name="Du L."/>
            <person name="Sun Y."/>
            <person name="Zhan W."/>
            <person name="Jiang J."/>
            <person name="Wang Q."/>
            <person name="Zhang B."/>
            <person name="Ji P."/>
            <person name="Sakyi L.B."/>
            <person name="Cui X."/>
            <person name="Yuan T."/>
            <person name="Jiang B."/>
            <person name="Yang W."/>
            <person name="Lam T.T.-Y."/>
            <person name="Chang Q."/>
            <person name="Ding S."/>
            <person name="Wang X."/>
            <person name="Zhu J."/>
            <person name="Ruan X."/>
            <person name="Zhao L."/>
            <person name="Wei J."/>
            <person name="Que T."/>
            <person name="Du C."/>
            <person name="Cheng J."/>
            <person name="Dai P."/>
            <person name="Han X."/>
            <person name="Huang E."/>
            <person name="Gao Y."/>
            <person name="Liu J."/>
            <person name="Shao H."/>
            <person name="Ye R."/>
            <person name="Li L."/>
            <person name="Wei W."/>
            <person name="Wang X."/>
            <person name="Wang C."/>
            <person name="Huo Q."/>
            <person name="Li W."/>
            <person name="Guo W."/>
            <person name="Chen H."/>
            <person name="Chen S."/>
            <person name="Zhou L."/>
            <person name="Zhou L."/>
            <person name="Ni X."/>
            <person name="Tian J."/>
            <person name="Zhou Y."/>
            <person name="Sheng Y."/>
            <person name="Liu T."/>
            <person name="Pan Y."/>
            <person name="Xia L."/>
            <person name="Li J."/>
            <person name="Zhao F."/>
            <person name="Cao W."/>
        </authorList>
    </citation>
    <scope>NUCLEOTIDE SEQUENCE</scope>
    <source>
        <strain evidence="2">Rmic-2018</strain>
        <tissue evidence="2">Larvae</tissue>
    </source>
</reference>
<protein>
    <submittedName>
        <fullName evidence="2">Uncharacterized protein</fullName>
    </submittedName>
</protein>
<name>A0A9J6EUY3_RHIMP</name>
<feature type="compositionally biased region" description="Polar residues" evidence="1">
    <location>
        <begin position="144"/>
        <end position="153"/>
    </location>
</feature>
<evidence type="ECO:0000313" key="3">
    <source>
        <dbReference type="Proteomes" id="UP000821866"/>
    </source>
</evidence>
<dbReference type="AlphaFoldDB" id="A0A9J6EUY3"/>
<accession>A0A9J6EUY3</accession>
<feature type="compositionally biased region" description="Basic and acidic residues" evidence="1">
    <location>
        <begin position="52"/>
        <end position="63"/>
    </location>
</feature>
<feature type="region of interest" description="Disordered" evidence="1">
    <location>
        <begin position="52"/>
        <end position="187"/>
    </location>
</feature>
<sequence>MPGHRTIRRDCRVPHCEAYRRYGHDDAYCVRSYSNITDPGRTNELAEHLMDAMDAEEASRDGGMEGSATPPGYSSGDALEATDESDKHCAAPRTKIDTPAVDDDATAASKSSTAALEDHPRATDAEMTEAGNIALKQAREKPDSTASVDSSTAGEPPTKTAIGRRPTFKPRPNPPRDRRGTQTSPPP</sequence>
<organism evidence="2 3">
    <name type="scientific">Rhipicephalus microplus</name>
    <name type="common">Cattle tick</name>
    <name type="synonym">Boophilus microplus</name>
    <dbReference type="NCBI Taxonomy" id="6941"/>
    <lineage>
        <taxon>Eukaryota</taxon>
        <taxon>Metazoa</taxon>
        <taxon>Ecdysozoa</taxon>
        <taxon>Arthropoda</taxon>
        <taxon>Chelicerata</taxon>
        <taxon>Arachnida</taxon>
        <taxon>Acari</taxon>
        <taxon>Parasitiformes</taxon>
        <taxon>Ixodida</taxon>
        <taxon>Ixodoidea</taxon>
        <taxon>Ixodidae</taxon>
        <taxon>Rhipicephalinae</taxon>
        <taxon>Rhipicephalus</taxon>
        <taxon>Boophilus</taxon>
    </lineage>
</organism>
<comment type="caution">
    <text evidence="2">The sequence shown here is derived from an EMBL/GenBank/DDBJ whole genome shotgun (WGS) entry which is preliminary data.</text>
</comment>
<keyword evidence="3" id="KW-1185">Reference proteome</keyword>
<dbReference type="EMBL" id="JABSTU010000002">
    <property type="protein sequence ID" value="KAH8038036.1"/>
    <property type="molecule type" value="Genomic_DNA"/>
</dbReference>
<evidence type="ECO:0000256" key="1">
    <source>
        <dbReference type="SAM" id="MobiDB-lite"/>
    </source>
</evidence>
<dbReference type="VEuPathDB" id="VectorBase:LOC119183982"/>
<reference evidence="2" key="1">
    <citation type="journal article" date="2020" name="Cell">
        <title>Large-Scale Comparative Analyses of Tick Genomes Elucidate Their Genetic Diversity and Vector Capacities.</title>
        <authorList>
            <consortium name="Tick Genome and Microbiome Consortium (TIGMIC)"/>
            <person name="Jia N."/>
            <person name="Wang J."/>
            <person name="Shi W."/>
            <person name="Du L."/>
            <person name="Sun Y."/>
            <person name="Zhan W."/>
            <person name="Jiang J.F."/>
            <person name="Wang Q."/>
            <person name="Zhang B."/>
            <person name="Ji P."/>
            <person name="Bell-Sakyi L."/>
            <person name="Cui X.M."/>
            <person name="Yuan T.T."/>
            <person name="Jiang B.G."/>
            <person name="Yang W.F."/>
            <person name="Lam T.T."/>
            <person name="Chang Q.C."/>
            <person name="Ding S.J."/>
            <person name="Wang X.J."/>
            <person name="Zhu J.G."/>
            <person name="Ruan X.D."/>
            <person name="Zhao L."/>
            <person name="Wei J.T."/>
            <person name="Ye R.Z."/>
            <person name="Que T.C."/>
            <person name="Du C.H."/>
            <person name="Zhou Y.H."/>
            <person name="Cheng J.X."/>
            <person name="Dai P.F."/>
            <person name="Guo W.B."/>
            <person name="Han X.H."/>
            <person name="Huang E.J."/>
            <person name="Li L.F."/>
            <person name="Wei W."/>
            <person name="Gao Y.C."/>
            <person name="Liu J.Z."/>
            <person name="Shao H.Z."/>
            <person name="Wang X."/>
            <person name="Wang C.C."/>
            <person name="Yang T.C."/>
            <person name="Huo Q.B."/>
            <person name="Li W."/>
            <person name="Chen H.Y."/>
            <person name="Chen S.E."/>
            <person name="Zhou L.G."/>
            <person name="Ni X.B."/>
            <person name="Tian J.H."/>
            <person name="Sheng Y."/>
            <person name="Liu T."/>
            <person name="Pan Y.S."/>
            <person name="Xia L.Y."/>
            <person name="Li J."/>
            <person name="Zhao F."/>
            <person name="Cao W.C."/>
        </authorList>
    </citation>
    <scope>NUCLEOTIDE SEQUENCE</scope>
    <source>
        <strain evidence="2">Rmic-2018</strain>
    </source>
</reference>